<keyword evidence="3" id="KW-1185">Reference proteome</keyword>
<proteinExistence type="predicted"/>
<dbReference type="CDD" id="cd07379">
    <property type="entry name" value="MPP_239FB"/>
    <property type="match status" value="1"/>
</dbReference>
<dbReference type="Gene3D" id="3.60.21.10">
    <property type="match status" value="1"/>
</dbReference>
<dbReference type="Pfam" id="PF00149">
    <property type="entry name" value="Metallophos"/>
    <property type="match status" value="1"/>
</dbReference>
<dbReference type="EMBL" id="MAVT02000184">
    <property type="protein sequence ID" value="POS78464.1"/>
    <property type="molecule type" value="Genomic_DNA"/>
</dbReference>
<evidence type="ECO:0000259" key="1">
    <source>
        <dbReference type="Pfam" id="PF00149"/>
    </source>
</evidence>
<dbReference type="InterPro" id="IPR004843">
    <property type="entry name" value="Calcineurin-like_PHP"/>
</dbReference>
<dbReference type="InterPro" id="IPR029052">
    <property type="entry name" value="Metallo-depent_PP-like"/>
</dbReference>
<evidence type="ECO:0000313" key="2">
    <source>
        <dbReference type="EMBL" id="POS78464.1"/>
    </source>
</evidence>
<organism evidence="2 3">
    <name type="scientific">Diaporthe helianthi</name>
    <dbReference type="NCBI Taxonomy" id="158607"/>
    <lineage>
        <taxon>Eukaryota</taxon>
        <taxon>Fungi</taxon>
        <taxon>Dikarya</taxon>
        <taxon>Ascomycota</taxon>
        <taxon>Pezizomycotina</taxon>
        <taxon>Sordariomycetes</taxon>
        <taxon>Sordariomycetidae</taxon>
        <taxon>Diaporthales</taxon>
        <taxon>Diaporthaceae</taxon>
        <taxon>Diaporthe</taxon>
    </lineage>
</organism>
<dbReference type="InterPro" id="IPR051693">
    <property type="entry name" value="UPF0046_metallophosphoest"/>
</dbReference>
<sequence length="274" mass="30089">MSIRLLILSDTHDSAFPDPGSLPTVDIVIHCGDLTMIGGLSNYRKALEALEKCPAQLKLVIPGNHDVSLDPEWWTKNLDEDDDPAEPQRAKELFESFARKGVKLLEEGTHQMSLQDGRTLNVYASPYTPDFNGYAFAYGEEEDRFNTGAHTVPLGTDVVVTHGPPFVPVTAYRMDQGKNGEHCGCSKLWTAIERTRPRLHCFGHIHQGYGSQVVRWDKTDGMTVEDVSATGSDDLDGRARSVPPTTEGTTVLVNAAIMADGGLNNKPWVVDVKL</sequence>
<name>A0A2P5I7I3_DIAHE</name>
<gene>
    <name evidence="2" type="ORF">DHEL01_v203137</name>
</gene>
<dbReference type="InParanoid" id="A0A2P5I7I3"/>
<accession>A0A2P5I7I3</accession>
<dbReference type="OrthoDB" id="630188at2759"/>
<comment type="caution">
    <text evidence="2">The sequence shown here is derived from an EMBL/GenBank/DDBJ whole genome shotgun (WGS) entry which is preliminary data.</text>
</comment>
<dbReference type="PANTHER" id="PTHR12905:SF0">
    <property type="entry name" value="CALCINEURIN-LIKE PHOSPHOESTERASE DOMAIN-CONTAINING PROTEIN"/>
    <property type="match status" value="1"/>
</dbReference>
<dbReference type="AlphaFoldDB" id="A0A2P5I7I3"/>
<protein>
    <recommendedName>
        <fullName evidence="1">Calcineurin-like phosphoesterase domain-containing protein</fullName>
    </recommendedName>
</protein>
<dbReference type="GO" id="GO:0016787">
    <property type="term" value="F:hydrolase activity"/>
    <property type="evidence" value="ECO:0007669"/>
    <property type="project" value="InterPro"/>
</dbReference>
<dbReference type="PANTHER" id="PTHR12905">
    <property type="entry name" value="METALLOPHOSPHOESTERASE"/>
    <property type="match status" value="1"/>
</dbReference>
<evidence type="ECO:0000313" key="3">
    <source>
        <dbReference type="Proteomes" id="UP000094444"/>
    </source>
</evidence>
<feature type="domain" description="Calcineurin-like phosphoesterase" evidence="1">
    <location>
        <begin position="4"/>
        <end position="207"/>
    </location>
</feature>
<reference evidence="2" key="1">
    <citation type="submission" date="2017-09" db="EMBL/GenBank/DDBJ databases">
        <title>Polyketide synthases of a Diaporthe helianthi virulent isolate.</title>
        <authorList>
            <person name="Baroncelli R."/>
        </authorList>
    </citation>
    <scope>NUCLEOTIDE SEQUENCE [LARGE SCALE GENOMIC DNA]</scope>
    <source>
        <strain evidence="2">7/96</strain>
    </source>
</reference>
<dbReference type="SUPFAM" id="SSF56300">
    <property type="entry name" value="Metallo-dependent phosphatases"/>
    <property type="match status" value="1"/>
</dbReference>
<dbReference type="Proteomes" id="UP000094444">
    <property type="component" value="Unassembled WGS sequence"/>
</dbReference>